<comment type="subcellular location">
    <subcellularLocation>
        <location evidence="11">Cytoplasm</location>
    </subcellularLocation>
</comment>
<evidence type="ECO:0000256" key="3">
    <source>
        <dbReference type="ARBA" id="ARBA00012086"/>
    </source>
</evidence>
<dbReference type="SUPFAM" id="SSF51569">
    <property type="entry name" value="Aldolase"/>
    <property type="match status" value="1"/>
</dbReference>
<keyword evidence="9 11" id="KW-0704">Schiff base</keyword>
<organism evidence="15 16">
    <name type="scientific">Methanobacterium spitsbergense</name>
    <dbReference type="NCBI Taxonomy" id="2874285"/>
    <lineage>
        <taxon>Archaea</taxon>
        <taxon>Methanobacteriati</taxon>
        <taxon>Methanobacteriota</taxon>
        <taxon>Methanomada group</taxon>
        <taxon>Methanobacteria</taxon>
        <taxon>Methanobacteriales</taxon>
        <taxon>Methanobacteriaceae</taxon>
        <taxon>Methanobacterium</taxon>
    </lineage>
</organism>
<evidence type="ECO:0000256" key="11">
    <source>
        <dbReference type="HAMAP-Rule" id="MF_00418"/>
    </source>
</evidence>
<feature type="binding site" evidence="11 13">
    <location>
        <position position="46"/>
    </location>
    <ligand>
        <name>pyruvate</name>
        <dbReference type="ChEBI" id="CHEBI:15361"/>
    </ligand>
</feature>
<sequence length="296" mass="32202">MNLKGTTVAMITPFTKEDGVDEAGMRENINYLIDRGVDGLLAAGTTGESATITHDEQRKMIDILIDEVNGKVNTIAGAGSNSSKEALGLVQYAENAGADAALVITPYYNKPQQHGLYEHYKMLEESTDIPIIVYNVPSRTGTDIDVETIIKVAKLDKIVAIKEANPNLDKVSAIIKGIQDQDIENFMVLSGNDDLTLPMISQGAMGVISVVANVDPLRMSQMVNAALKGDFVKAGKLHYELYDLMKVLFIESNPVPAKESLNMMGRPSGHVRMPLAPMKDESISKLKQVLKDLDLV</sequence>
<evidence type="ECO:0000256" key="5">
    <source>
        <dbReference type="ARBA" id="ARBA00022605"/>
    </source>
</evidence>
<feature type="site" description="Part of a proton relay during catalysis" evidence="14">
    <location>
        <position position="107"/>
    </location>
</feature>
<keyword evidence="4 11" id="KW-0963">Cytoplasm</keyword>
<evidence type="ECO:0000256" key="12">
    <source>
        <dbReference type="PIRSR" id="PIRSR001365-1"/>
    </source>
</evidence>
<evidence type="ECO:0000256" key="4">
    <source>
        <dbReference type="ARBA" id="ARBA00022490"/>
    </source>
</evidence>
<comment type="catalytic activity">
    <reaction evidence="10 11">
        <text>L-aspartate 4-semialdehyde + pyruvate = (2S,4S)-4-hydroxy-2,3,4,5-tetrahydrodipicolinate + H2O + H(+)</text>
        <dbReference type="Rhea" id="RHEA:34171"/>
        <dbReference type="ChEBI" id="CHEBI:15361"/>
        <dbReference type="ChEBI" id="CHEBI:15377"/>
        <dbReference type="ChEBI" id="CHEBI:15378"/>
        <dbReference type="ChEBI" id="CHEBI:67139"/>
        <dbReference type="ChEBI" id="CHEBI:537519"/>
        <dbReference type="EC" id="4.3.3.7"/>
    </reaction>
</comment>
<evidence type="ECO:0000256" key="13">
    <source>
        <dbReference type="PIRSR" id="PIRSR001365-2"/>
    </source>
</evidence>
<comment type="subunit">
    <text evidence="11">Homotetramer; dimer of dimers.</text>
</comment>
<dbReference type="GO" id="GO:0005737">
    <property type="term" value="C:cytoplasm"/>
    <property type="evidence" value="ECO:0007669"/>
    <property type="project" value="UniProtKB-SubCell"/>
</dbReference>
<evidence type="ECO:0000256" key="6">
    <source>
        <dbReference type="ARBA" id="ARBA00022915"/>
    </source>
</evidence>
<comment type="caution">
    <text evidence="11">Was originally thought to be a dihydrodipicolinate synthase (DHDPS), catalyzing the condensation of (S)-aspartate-beta-semialdehyde [(S)-ASA] and pyruvate to dihydrodipicolinate (DHDP). However, it was shown in E.coli that the product of the enzymatic reaction is not dihydrodipicolinate but in fact (4S)-4-hydroxy-2,3,4,5-tetrahydro-(2S)-dipicolinic acid (HTPA), and that the consecutive dehydration reaction leading to DHDP is not spontaneous but catalyzed by DapB.</text>
</comment>
<dbReference type="HAMAP" id="MF_00418">
    <property type="entry name" value="DapA"/>
    <property type="match status" value="1"/>
</dbReference>
<feature type="active site" description="Proton donor/acceptor" evidence="11 12">
    <location>
        <position position="134"/>
    </location>
</feature>
<accession>A0A8T5UYR7</accession>
<protein>
    <recommendedName>
        <fullName evidence="3 11">4-hydroxy-tetrahydrodipicolinate synthase</fullName>
        <shortName evidence="11">HTPA synthase</shortName>
        <ecNumber evidence="3 11">4.3.3.7</ecNumber>
    </recommendedName>
</protein>
<keyword evidence="16" id="KW-1185">Reference proteome</keyword>
<dbReference type="PROSITE" id="PS00666">
    <property type="entry name" value="DHDPS_2"/>
    <property type="match status" value="1"/>
</dbReference>
<feature type="site" description="Part of a proton relay during catalysis" evidence="11 14">
    <location>
        <position position="45"/>
    </location>
</feature>
<evidence type="ECO:0000256" key="2">
    <source>
        <dbReference type="ARBA" id="ARBA00005120"/>
    </source>
</evidence>
<comment type="similarity">
    <text evidence="11">Belongs to the DapA family.</text>
</comment>
<dbReference type="Proteomes" id="UP000825933">
    <property type="component" value="Unassembled WGS sequence"/>
</dbReference>
<dbReference type="GO" id="GO:0009089">
    <property type="term" value="P:lysine biosynthetic process via diaminopimelate"/>
    <property type="evidence" value="ECO:0007669"/>
    <property type="project" value="UniProtKB-UniRule"/>
</dbReference>
<evidence type="ECO:0000256" key="10">
    <source>
        <dbReference type="ARBA" id="ARBA00047836"/>
    </source>
</evidence>
<feature type="site" description="L-lysine inhibitor binding" evidence="14">
    <location>
        <position position="85"/>
    </location>
</feature>
<dbReference type="PANTHER" id="PTHR12128">
    <property type="entry name" value="DIHYDRODIPICOLINATE SYNTHASE"/>
    <property type="match status" value="1"/>
</dbReference>
<evidence type="ECO:0000256" key="7">
    <source>
        <dbReference type="ARBA" id="ARBA00023154"/>
    </source>
</evidence>
<dbReference type="AlphaFoldDB" id="A0A8T5UYR7"/>
<dbReference type="EMBL" id="JAIOUQ010000007">
    <property type="protein sequence ID" value="MBZ2165869.1"/>
    <property type="molecule type" value="Genomic_DNA"/>
</dbReference>
<feature type="active site" description="Schiff-base intermediate with substrate" evidence="11 12">
    <location>
        <position position="162"/>
    </location>
</feature>
<keyword evidence="8 11" id="KW-0456">Lyase</keyword>
<evidence type="ECO:0000256" key="9">
    <source>
        <dbReference type="ARBA" id="ARBA00023270"/>
    </source>
</evidence>
<feature type="binding site" evidence="11 13">
    <location>
        <position position="208"/>
    </location>
    <ligand>
        <name>pyruvate</name>
        <dbReference type="ChEBI" id="CHEBI:15361"/>
    </ligand>
</feature>
<evidence type="ECO:0000313" key="15">
    <source>
        <dbReference type="EMBL" id="MBZ2165869.1"/>
    </source>
</evidence>
<evidence type="ECO:0000256" key="8">
    <source>
        <dbReference type="ARBA" id="ARBA00023239"/>
    </source>
</evidence>
<dbReference type="GO" id="GO:0008840">
    <property type="term" value="F:4-hydroxy-tetrahydrodipicolinate synthase activity"/>
    <property type="evidence" value="ECO:0007669"/>
    <property type="project" value="UniProtKB-UniRule"/>
</dbReference>
<dbReference type="GO" id="GO:0008675">
    <property type="term" value="F:2-dehydro-3-deoxy-phosphogluconate aldolase activity"/>
    <property type="evidence" value="ECO:0007669"/>
    <property type="project" value="UniProtKB-ARBA"/>
</dbReference>
<dbReference type="PRINTS" id="PR00146">
    <property type="entry name" value="DHPICSNTHASE"/>
</dbReference>
<dbReference type="PANTHER" id="PTHR12128:SF66">
    <property type="entry name" value="4-HYDROXY-2-OXOGLUTARATE ALDOLASE, MITOCHONDRIAL"/>
    <property type="match status" value="1"/>
</dbReference>
<reference evidence="16" key="1">
    <citation type="journal article" date="2022" name="Microbiol. Resour. Announc.">
        <title>Draft Genome Sequence of a Methanogenic Archaeon from West Spitsbergen Permafrost.</title>
        <authorList>
            <person name="Trubitsyn V."/>
            <person name="Rivkina E."/>
            <person name="Shcherbakova V."/>
        </authorList>
    </citation>
    <scope>NUCLEOTIDE SEQUENCE [LARGE SCALE GENOMIC DNA]</scope>
    <source>
        <strain evidence="16">VT</strain>
    </source>
</reference>
<feature type="site" description="Part of a proton relay during catalysis" evidence="11 14">
    <location>
        <position position="108"/>
    </location>
</feature>
<dbReference type="RefSeq" id="WP_223791446.1">
    <property type="nucleotide sequence ID" value="NZ_JAIOUQ010000007.1"/>
</dbReference>
<feature type="site" description="L-lysine inhibitor binding" evidence="14">
    <location>
        <position position="81"/>
    </location>
</feature>
<dbReference type="SMART" id="SM01130">
    <property type="entry name" value="DHDPS"/>
    <property type="match status" value="1"/>
</dbReference>
<comment type="function">
    <text evidence="1 11">Catalyzes the condensation of (S)-aspartate-beta-semialdehyde [(S)-ASA] and pyruvate to 4-hydroxy-tetrahydrodipicolinate (HTPA).</text>
</comment>
<gene>
    <name evidence="11 15" type="primary">dapA</name>
    <name evidence="15" type="ORF">K8N75_07440</name>
</gene>
<feature type="site" description="L-lysine inhibitor binding; via carbonyl oxygen" evidence="14">
    <location>
        <position position="50"/>
    </location>
</feature>
<dbReference type="InterPro" id="IPR002220">
    <property type="entry name" value="DapA-like"/>
</dbReference>
<dbReference type="InterPro" id="IPR020624">
    <property type="entry name" value="Schiff_base-form_aldolases_CS"/>
</dbReference>
<dbReference type="PROSITE" id="PS00665">
    <property type="entry name" value="DHDPS_1"/>
    <property type="match status" value="1"/>
</dbReference>
<keyword evidence="7 11" id="KW-0457">Lysine biosynthesis</keyword>
<dbReference type="InterPro" id="IPR013785">
    <property type="entry name" value="Aldolase_TIM"/>
</dbReference>
<dbReference type="Pfam" id="PF00701">
    <property type="entry name" value="DHDPS"/>
    <property type="match status" value="1"/>
</dbReference>
<dbReference type="InterPro" id="IPR020625">
    <property type="entry name" value="Schiff_base-form_aldolases_AS"/>
</dbReference>
<evidence type="ECO:0000313" key="16">
    <source>
        <dbReference type="Proteomes" id="UP000825933"/>
    </source>
</evidence>
<dbReference type="PIRSF" id="PIRSF001365">
    <property type="entry name" value="DHDPS"/>
    <property type="match status" value="1"/>
</dbReference>
<evidence type="ECO:0000256" key="14">
    <source>
        <dbReference type="PIRSR" id="PIRSR001365-3"/>
    </source>
</evidence>
<comment type="caution">
    <text evidence="15">The sequence shown here is derived from an EMBL/GenBank/DDBJ whole genome shotgun (WGS) entry which is preliminary data.</text>
</comment>
<dbReference type="CDD" id="cd00950">
    <property type="entry name" value="DHDPS"/>
    <property type="match status" value="1"/>
</dbReference>
<dbReference type="InterPro" id="IPR005263">
    <property type="entry name" value="DapA"/>
</dbReference>
<name>A0A8T5UYR7_9EURY</name>
<dbReference type="GO" id="GO:0019877">
    <property type="term" value="P:diaminopimelate biosynthetic process"/>
    <property type="evidence" value="ECO:0007669"/>
    <property type="project" value="UniProtKB-UniRule"/>
</dbReference>
<dbReference type="Gene3D" id="3.20.20.70">
    <property type="entry name" value="Aldolase class I"/>
    <property type="match status" value="1"/>
</dbReference>
<keyword evidence="5 11" id="KW-0028">Amino-acid biosynthesis</keyword>
<proteinExistence type="inferred from homology"/>
<comment type="pathway">
    <text evidence="2 11">Amino-acid biosynthesis; L-lysine biosynthesis via DAP pathway; (S)-tetrahydrodipicolinate from L-aspartate: step 3/4.</text>
</comment>
<dbReference type="EC" id="4.3.3.7" evidence="3 11"/>
<evidence type="ECO:0000256" key="1">
    <source>
        <dbReference type="ARBA" id="ARBA00003294"/>
    </source>
</evidence>
<dbReference type="NCBIfam" id="TIGR00674">
    <property type="entry name" value="dapA"/>
    <property type="match status" value="1"/>
</dbReference>
<keyword evidence="6 11" id="KW-0220">Diaminopimelate biosynthesis</keyword>